<dbReference type="Proteomes" id="UP000699865">
    <property type="component" value="Unassembled WGS sequence"/>
</dbReference>
<dbReference type="Pfam" id="PF02753">
    <property type="entry name" value="PapD_C"/>
    <property type="match status" value="1"/>
</dbReference>
<evidence type="ECO:0000256" key="3">
    <source>
        <dbReference type="ARBA" id="ARBA00022729"/>
    </source>
</evidence>
<dbReference type="SUPFAM" id="SSF49584">
    <property type="entry name" value="Periplasmic chaperone C-domain"/>
    <property type="match status" value="1"/>
</dbReference>
<dbReference type="PRINTS" id="PR00969">
    <property type="entry name" value="CHAPERONPILI"/>
</dbReference>
<name>A0ABS6L375_9GAMM</name>
<keyword evidence="6" id="KW-0393">Immunoglobulin domain</keyword>
<dbReference type="InterPro" id="IPR016147">
    <property type="entry name" value="Pili_assmbl_chaperone_N"/>
</dbReference>
<dbReference type="InterPro" id="IPR013783">
    <property type="entry name" value="Ig-like_fold"/>
</dbReference>
<evidence type="ECO:0000256" key="2">
    <source>
        <dbReference type="ARBA" id="ARBA00007399"/>
    </source>
</evidence>
<dbReference type="InterPro" id="IPR016148">
    <property type="entry name" value="Pili_assmbl_chaperone_C"/>
</dbReference>
<comment type="similarity">
    <text evidence="2">Belongs to the periplasmic pilus chaperone family.</text>
</comment>
<evidence type="ECO:0000313" key="12">
    <source>
        <dbReference type="Proteomes" id="UP000699865"/>
    </source>
</evidence>
<keyword evidence="5" id="KW-0143">Chaperone</keyword>
<dbReference type="EMBL" id="JAFMOU010000069">
    <property type="protein sequence ID" value="MBU9836219.1"/>
    <property type="molecule type" value="Genomic_DNA"/>
</dbReference>
<accession>A0ABS6L375</accession>
<keyword evidence="4" id="KW-0574">Periplasm</keyword>
<evidence type="ECO:0000259" key="9">
    <source>
        <dbReference type="Pfam" id="PF00345"/>
    </source>
</evidence>
<evidence type="ECO:0000313" key="11">
    <source>
        <dbReference type="EMBL" id="MBU9836219.1"/>
    </source>
</evidence>
<evidence type="ECO:0000256" key="8">
    <source>
        <dbReference type="SAM" id="SignalP"/>
    </source>
</evidence>
<dbReference type="Pfam" id="PF00345">
    <property type="entry name" value="PapD_N"/>
    <property type="match status" value="1"/>
</dbReference>
<gene>
    <name evidence="11" type="ORF">J1786_15540</name>
</gene>
<dbReference type="PANTHER" id="PTHR30251:SF9">
    <property type="entry name" value="CHAPERONE PROTEIN CAF1M"/>
    <property type="match status" value="1"/>
</dbReference>
<dbReference type="PANTHER" id="PTHR30251">
    <property type="entry name" value="PILUS ASSEMBLY CHAPERONE"/>
    <property type="match status" value="1"/>
</dbReference>
<feature type="domain" description="Pili assembly chaperone C-terminal" evidence="10">
    <location>
        <begin position="177"/>
        <end position="235"/>
    </location>
</feature>
<evidence type="ECO:0000256" key="5">
    <source>
        <dbReference type="ARBA" id="ARBA00023186"/>
    </source>
</evidence>
<comment type="subcellular location">
    <subcellularLocation>
        <location evidence="1">Periplasm</location>
    </subcellularLocation>
</comment>
<dbReference type="InterPro" id="IPR050643">
    <property type="entry name" value="Periplasmic_pilus_chap"/>
</dbReference>
<feature type="signal peptide" evidence="8">
    <location>
        <begin position="1"/>
        <end position="22"/>
    </location>
</feature>
<evidence type="ECO:0000259" key="10">
    <source>
        <dbReference type="Pfam" id="PF02753"/>
    </source>
</evidence>
<dbReference type="Gene3D" id="2.60.40.10">
    <property type="entry name" value="Immunoglobulins"/>
    <property type="match status" value="2"/>
</dbReference>
<dbReference type="InterPro" id="IPR008962">
    <property type="entry name" value="PapD-like_sf"/>
</dbReference>
<comment type="caution">
    <text evidence="11">The sequence shown here is derived from an EMBL/GenBank/DDBJ whole genome shotgun (WGS) entry which is preliminary data.</text>
</comment>
<keyword evidence="3 8" id="KW-0732">Signal</keyword>
<dbReference type="InterPro" id="IPR036316">
    <property type="entry name" value="Pili_assmbl_chap_C_dom_sf"/>
</dbReference>
<protein>
    <submittedName>
        <fullName evidence="11">Molecular chaperone</fullName>
    </submittedName>
</protein>
<organism evidence="11 12">
    <name type="scientific">Rahnella perminowiae</name>
    <dbReference type="NCBI Taxonomy" id="2816244"/>
    <lineage>
        <taxon>Bacteria</taxon>
        <taxon>Pseudomonadati</taxon>
        <taxon>Pseudomonadota</taxon>
        <taxon>Gammaproteobacteria</taxon>
        <taxon>Enterobacterales</taxon>
        <taxon>Yersiniaceae</taxon>
        <taxon>Rahnella</taxon>
    </lineage>
</organism>
<evidence type="ECO:0000256" key="1">
    <source>
        <dbReference type="ARBA" id="ARBA00004418"/>
    </source>
</evidence>
<sequence length="242" mass="26718">MSFVKKALLPLILFTQSSFVFAGIQIGATRVIYEEQKQDSVIKISNPDKTNNYLIQSWVESLSDTPSATDAIKKKSKSKIKSPFIVTPPLFSLSAGEENVLRIIHNGAALPEDHESLFWLNIKSIPETEKKDSNTMVFSVKSTLKLIYRPEALSGDKATRAYQKITFKKQGNQLVATNPTPYYLTFSSLKVDDKELVIKNKAMLAPNSSMTYDLGNSSGKATASWTTLGDQGQTTPAESSKL</sequence>
<evidence type="ECO:0000256" key="6">
    <source>
        <dbReference type="ARBA" id="ARBA00023319"/>
    </source>
</evidence>
<feature type="region of interest" description="Disordered" evidence="7">
    <location>
        <begin position="217"/>
        <end position="242"/>
    </location>
</feature>
<evidence type="ECO:0000256" key="7">
    <source>
        <dbReference type="SAM" id="MobiDB-lite"/>
    </source>
</evidence>
<dbReference type="InterPro" id="IPR001829">
    <property type="entry name" value="Pili_assmbl_chaperone_bac"/>
</dbReference>
<feature type="chain" id="PRO_5047488001" evidence="8">
    <location>
        <begin position="23"/>
        <end position="242"/>
    </location>
</feature>
<evidence type="ECO:0000256" key="4">
    <source>
        <dbReference type="ARBA" id="ARBA00022764"/>
    </source>
</evidence>
<dbReference type="RefSeq" id="WP_129951360.1">
    <property type="nucleotide sequence ID" value="NZ_JAFMOU010000069.1"/>
</dbReference>
<feature type="domain" description="Pili assembly chaperone N-terminal" evidence="9">
    <location>
        <begin position="23"/>
        <end position="153"/>
    </location>
</feature>
<dbReference type="SUPFAM" id="SSF49354">
    <property type="entry name" value="PapD-like"/>
    <property type="match status" value="1"/>
</dbReference>
<keyword evidence="12" id="KW-1185">Reference proteome</keyword>
<reference evidence="11 12" key="1">
    <citation type="submission" date="2021-03" db="EMBL/GenBank/DDBJ databases">
        <title>Five novel Rahnella species.</title>
        <authorList>
            <person name="Brady C."/>
            <person name="Asselin J."/>
            <person name="Beer S."/>
            <person name="Bruberg M.B."/>
            <person name="Crampton B."/>
            <person name="Venter S."/>
            <person name="Arnold D."/>
            <person name="Denman S."/>
        </authorList>
    </citation>
    <scope>NUCLEOTIDE SEQUENCE [LARGE SCALE GENOMIC DNA]</scope>
    <source>
        <strain evidence="11 12">L72c</strain>
    </source>
</reference>
<proteinExistence type="inferred from homology"/>